<dbReference type="KEGG" id="luo:HHL09_06195"/>
<reference evidence="2 3" key="1">
    <citation type="submission" date="2020-04" db="EMBL/GenBank/DDBJ databases">
        <title>Luteolibacter sp. G-1-1-1 isolated from soil.</title>
        <authorList>
            <person name="Dahal R.H."/>
        </authorList>
    </citation>
    <scope>NUCLEOTIDE SEQUENCE [LARGE SCALE GENOMIC DNA]</scope>
    <source>
        <strain evidence="2 3">G-1-1-1</strain>
    </source>
</reference>
<dbReference type="EMBL" id="CP051774">
    <property type="protein sequence ID" value="QJE95387.1"/>
    <property type="molecule type" value="Genomic_DNA"/>
</dbReference>
<evidence type="ECO:0000256" key="1">
    <source>
        <dbReference type="SAM" id="Phobius"/>
    </source>
</evidence>
<keyword evidence="1" id="KW-1133">Transmembrane helix</keyword>
<gene>
    <name evidence="2" type="ORF">HHL09_06195</name>
</gene>
<sequence>MNPVEERPGFFVRHPWLFVVFAFGLLMAAWGALITVAIKHSPQVVETTAK</sequence>
<dbReference type="AlphaFoldDB" id="A0A858REX1"/>
<dbReference type="Proteomes" id="UP000501812">
    <property type="component" value="Chromosome"/>
</dbReference>
<protein>
    <submittedName>
        <fullName evidence="2">Uncharacterized protein</fullName>
    </submittedName>
</protein>
<organism evidence="2 3">
    <name type="scientific">Luteolibacter luteus</name>
    <dbReference type="NCBI Taxonomy" id="2728835"/>
    <lineage>
        <taxon>Bacteria</taxon>
        <taxon>Pseudomonadati</taxon>
        <taxon>Verrucomicrobiota</taxon>
        <taxon>Verrucomicrobiia</taxon>
        <taxon>Verrucomicrobiales</taxon>
        <taxon>Verrucomicrobiaceae</taxon>
        <taxon>Luteolibacter</taxon>
    </lineage>
</organism>
<evidence type="ECO:0000313" key="2">
    <source>
        <dbReference type="EMBL" id="QJE95387.1"/>
    </source>
</evidence>
<keyword evidence="3" id="KW-1185">Reference proteome</keyword>
<accession>A0A858REX1</accession>
<evidence type="ECO:0000313" key="3">
    <source>
        <dbReference type="Proteomes" id="UP000501812"/>
    </source>
</evidence>
<keyword evidence="1" id="KW-0812">Transmembrane</keyword>
<proteinExistence type="predicted"/>
<feature type="transmembrane region" description="Helical" evidence="1">
    <location>
        <begin position="16"/>
        <end position="38"/>
    </location>
</feature>
<name>A0A858REX1_9BACT</name>
<dbReference type="RefSeq" id="WP_169453701.1">
    <property type="nucleotide sequence ID" value="NZ_CP051774.1"/>
</dbReference>
<keyword evidence="1" id="KW-0472">Membrane</keyword>